<dbReference type="PANTHER" id="PTHR23315:SF239">
    <property type="entry name" value="RING-TYPE E3 UBIQUITIN TRANSFERASE"/>
    <property type="match status" value="1"/>
</dbReference>
<reference evidence="8 9" key="1">
    <citation type="submission" date="2017-07" db="EMBL/GenBank/DDBJ databases">
        <title>An improved, manually edited Actinidia chinensis var. chinensis (kiwifruit) genome highlights the challenges associated with draft genomes and gene prediction in plants.</title>
        <authorList>
            <person name="Pilkington S."/>
            <person name="Crowhurst R."/>
            <person name="Hilario E."/>
            <person name="Nardozza S."/>
            <person name="Fraser L."/>
            <person name="Peng Y."/>
            <person name="Gunaseelan K."/>
            <person name="Simpson R."/>
            <person name="Tahir J."/>
            <person name="Deroles S."/>
            <person name="Templeton K."/>
            <person name="Luo Z."/>
            <person name="Davy M."/>
            <person name="Cheng C."/>
            <person name="Mcneilage M."/>
            <person name="Scaglione D."/>
            <person name="Liu Y."/>
            <person name="Zhang Q."/>
            <person name="Datson P."/>
            <person name="De Silva N."/>
            <person name="Gardiner S."/>
            <person name="Bassett H."/>
            <person name="Chagne D."/>
            <person name="Mccallum J."/>
            <person name="Dzierzon H."/>
            <person name="Deng C."/>
            <person name="Wang Y.-Y."/>
            <person name="Barron N."/>
            <person name="Manako K."/>
            <person name="Bowen J."/>
            <person name="Foster T."/>
            <person name="Erridge Z."/>
            <person name="Tiffin H."/>
            <person name="Waite C."/>
            <person name="Davies K."/>
            <person name="Grierson E."/>
            <person name="Laing W."/>
            <person name="Kirk R."/>
            <person name="Chen X."/>
            <person name="Wood M."/>
            <person name="Montefiori M."/>
            <person name="Brummell D."/>
            <person name="Schwinn K."/>
            <person name="Catanach A."/>
            <person name="Fullerton C."/>
            <person name="Li D."/>
            <person name="Meiyalaghan S."/>
            <person name="Nieuwenhuizen N."/>
            <person name="Read N."/>
            <person name="Prakash R."/>
            <person name="Hunter D."/>
            <person name="Zhang H."/>
            <person name="Mckenzie M."/>
            <person name="Knabel M."/>
            <person name="Harris A."/>
            <person name="Allan A."/>
            <person name="Chen A."/>
            <person name="Janssen B."/>
            <person name="Plunkett B."/>
            <person name="Dwamena C."/>
            <person name="Voogd C."/>
            <person name="Leif D."/>
            <person name="Lafferty D."/>
            <person name="Souleyre E."/>
            <person name="Varkonyi-Gasic E."/>
            <person name="Gambi F."/>
            <person name="Hanley J."/>
            <person name="Yao J.-L."/>
            <person name="Cheung J."/>
            <person name="David K."/>
            <person name="Warren B."/>
            <person name="Marsh K."/>
            <person name="Snowden K."/>
            <person name="Lin-Wang K."/>
            <person name="Brian L."/>
            <person name="Martinez-Sanchez M."/>
            <person name="Wang M."/>
            <person name="Ileperuma N."/>
            <person name="Macnee N."/>
            <person name="Campin R."/>
            <person name="Mcatee P."/>
            <person name="Drummond R."/>
            <person name="Espley R."/>
            <person name="Ireland H."/>
            <person name="Wu R."/>
            <person name="Atkinson R."/>
            <person name="Karunairetnam S."/>
            <person name="Bulley S."/>
            <person name="Chunkath S."/>
            <person name="Hanley Z."/>
            <person name="Storey R."/>
            <person name="Thrimawithana A."/>
            <person name="Thomson S."/>
            <person name="David C."/>
            <person name="Testolin R."/>
        </authorList>
    </citation>
    <scope>NUCLEOTIDE SEQUENCE [LARGE SCALE GENOMIC DNA]</scope>
    <source>
        <strain evidence="9">cv. Red5</strain>
        <tissue evidence="8">Young leaf</tissue>
    </source>
</reference>
<gene>
    <name evidence="8" type="ORF">CEY00_Acc04628</name>
</gene>
<dbReference type="UniPathway" id="UPA00143"/>
<dbReference type="SUPFAM" id="SSF57850">
    <property type="entry name" value="RING/U-box"/>
    <property type="match status" value="1"/>
</dbReference>
<feature type="region of interest" description="Disordered" evidence="6">
    <location>
        <begin position="688"/>
        <end position="720"/>
    </location>
</feature>
<dbReference type="InterPro" id="IPR003613">
    <property type="entry name" value="Ubox_domain"/>
</dbReference>
<dbReference type="AlphaFoldDB" id="A0A2R6RMV7"/>
<proteinExistence type="predicted"/>
<dbReference type="InterPro" id="IPR045210">
    <property type="entry name" value="RING-Ubox_PUB"/>
</dbReference>
<keyword evidence="4" id="KW-0808">Transferase</keyword>
<protein>
    <recommendedName>
        <fullName evidence="3">RING-type E3 ubiquitin transferase</fullName>
        <ecNumber evidence="3">2.3.2.27</ecNumber>
    </recommendedName>
</protein>
<dbReference type="GO" id="GO:0061630">
    <property type="term" value="F:ubiquitin protein ligase activity"/>
    <property type="evidence" value="ECO:0007669"/>
    <property type="project" value="UniProtKB-EC"/>
</dbReference>
<dbReference type="CDD" id="cd16664">
    <property type="entry name" value="RING-Ubox_PUB"/>
    <property type="match status" value="1"/>
</dbReference>
<dbReference type="Gene3D" id="3.30.40.10">
    <property type="entry name" value="Zinc/RING finger domain, C3HC4 (zinc finger)"/>
    <property type="match status" value="1"/>
</dbReference>
<evidence type="ECO:0000256" key="2">
    <source>
        <dbReference type="ARBA" id="ARBA00004906"/>
    </source>
</evidence>
<dbReference type="InterPro" id="IPR016024">
    <property type="entry name" value="ARM-type_fold"/>
</dbReference>
<evidence type="ECO:0000256" key="6">
    <source>
        <dbReference type="SAM" id="MobiDB-lite"/>
    </source>
</evidence>
<dbReference type="PROSITE" id="PS51698">
    <property type="entry name" value="U_BOX"/>
    <property type="match status" value="1"/>
</dbReference>
<name>A0A2R6RMV7_ACTCC</name>
<dbReference type="Pfam" id="PF04564">
    <property type="entry name" value="U-box"/>
    <property type="match status" value="1"/>
</dbReference>
<dbReference type="InterPro" id="IPR011989">
    <property type="entry name" value="ARM-like"/>
</dbReference>
<dbReference type="PANTHER" id="PTHR23315">
    <property type="entry name" value="U BOX DOMAIN-CONTAINING"/>
    <property type="match status" value="1"/>
</dbReference>
<accession>A0A2R6RMV7</accession>
<dbReference type="GO" id="GO:0016567">
    <property type="term" value="P:protein ubiquitination"/>
    <property type="evidence" value="ECO:0007669"/>
    <property type="project" value="UniProtKB-UniPathway"/>
</dbReference>
<evidence type="ECO:0000256" key="4">
    <source>
        <dbReference type="ARBA" id="ARBA00022679"/>
    </source>
</evidence>
<evidence type="ECO:0000256" key="5">
    <source>
        <dbReference type="ARBA" id="ARBA00022786"/>
    </source>
</evidence>
<dbReference type="Proteomes" id="UP000241394">
    <property type="component" value="Chromosome LG4"/>
</dbReference>
<organism evidence="8 9">
    <name type="scientific">Actinidia chinensis var. chinensis</name>
    <name type="common">Chinese soft-hair kiwi</name>
    <dbReference type="NCBI Taxonomy" id="1590841"/>
    <lineage>
        <taxon>Eukaryota</taxon>
        <taxon>Viridiplantae</taxon>
        <taxon>Streptophyta</taxon>
        <taxon>Embryophyta</taxon>
        <taxon>Tracheophyta</taxon>
        <taxon>Spermatophyta</taxon>
        <taxon>Magnoliopsida</taxon>
        <taxon>eudicotyledons</taxon>
        <taxon>Gunneridae</taxon>
        <taxon>Pentapetalae</taxon>
        <taxon>asterids</taxon>
        <taxon>Ericales</taxon>
        <taxon>Actinidiaceae</taxon>
        <taxon>Actinidia</taxon>
    </lineage>
</organism>
<evidence type="ECO:0000259" key="7">
    <source>
        <dbReference type="PROSITE" id="PS51698"/>
    </source>
</evidence>
<evidence type="ECO:0000313" key="8">
    <source>
        <dbReference type="EMBL" id="PSS31332.1"/>
    </source>
</evidence>
<dbReference type="SMART" id="SM00504">
    <property type="entry name" value="Ubox"/>
    <property type="match status" value="1"/>
</dbReference>
<dbReference type="InterPro" id="IPR013083">
    <property type="entry name" value="Znf_RING/FYVE/PHD"/>
</dbReference>
<dbReference type="OMA" id="VYLDCIP"/>
<sequence>MGNEVADLVEFPYCYTMKVHRLICLELKKCMDRISQIFPSIESARLQCVKGIQAMCSLHVSMEKTKLLVLHCSESSKLYLAITGETILLRCEKIRNSLELCLSQIQNMVPKWLAAKISRVLDDLRVATFTLESSEDEAGNVLLLLLRQDITASDSVNMSELKPLQMAALWLNITTPMAVLIERRSIKKLLEKVRGTDPNKEKILKYLLYLVRKYGRSIGGYQTEPVLNVENSLEWAQIDVSGEHEPPEEFKCPLSTRLMYDPVIIANGKTFERVWIEKWFDEGHDTCPKTNTKLADLLVTPNYAIKDLISRWCTTHGVTVPEPCSQPTPPGHRLQKFQSSSSISSFGSSMNGLGLQISNVSIRSSNTNCGFDLSPAKIEEGIEINFPPINSDPSKLKLHTNGRGISLSFLSKLSALPWPSQCKALEDVKTRLEENSLGSHTMISNSYIEPLIRFLKDAHDRYDLKAQRDGAELILTFLREIGNEMPPLQEDAIFVLSSLLDSEITEVALSIMEIVSIQQCYRSTVLSGVLPSILRILENHIGEHHLLLLALKILNNFSTNIDTAQHMVYLDFISKLAPFLSDGNLAGYCLKVLKNLCNIEEARVAVSESNVRISSLVELLEIGTNKEQELAMEIMISLCDDCAEHCQLVIKERTIRSLEKISVYGNARGKVIATDLLQILKDCTNRQHRQEDSIPTSDFKSDKSQESADCPKQKKKASKASRFLRRRIAMLSKRRR</sequence>
<feature type="domain" description="U-box" evidence="7">
    <location>
        <begin position="245"/>
        <end position="319"/>
    </location>
</feature>
<dbReference type="Gene3D" id="1.25.10.10">
    <property type="entry name" value="Leucine-rich Repeat Variant"/>
    <property type="match status" value="1"/>
</dbReference>
<dbReference type="InParanoid" id="A0A2R6RMV7"/>
<keyword evidence="5" id="KW-0833">Ubl conjugation pathway</keyword>
<dbReference type="EMBL" id="NKQK01000004">
    <property type="protein sequence ID" value="PSS31332.1"/>
    <property type="molecule type" value="Genomic_DNA"/>
</dbReference>
<dbReference type="OrthoDB" id="10064100at2759"/>
<dbReference type="EC" id="2.3.2.27" evidence="3"/>
<dbReference type="Gramene" id="PSS31332">
    <property type="protein sequence ID" value="PSS31332"/>
    <property type="gene ID" value="CEY00_Acc04628"/>
</dbReference>
<comment type="caution">
    <text evidence="8">The sequence shown here is derived from an EMBL/GenBank/DDBJ whole genome shotgun (WGS) entry which is preliminary data.</text>
</comment>
<evidence type="ECO:0000256" key="1">
    <source>
        <dbReference type="ARBA" id="ARBA00000900"/>
    </source>
</evidence>
<reference evidence="9" key="2">
    <citation type="journal article" date="2018" name="BMC Genomics">
        <title>A manually annotated Actinidia chinensis var. chinensis (kiwifruit) genome highlights the challenges associated with draft genomes and gene prediction in plants.</title>
        <authorList>
            <person name="Pilkington S.M."/>
            <person name="Crowhurst R."/>
            <person name="Hilario E."/>
            <person name="Nardozza S."/>
            <person name="Fraser L."/>
            <person name="Peng Y."/>
            <person name="Gunaseelan K."/>
            <person name="Simpson R."/>
            <person name="Tahir J."/>
            <person name="Deroles S.C."/>
            <person name="Templeton K."/>
            <person name="Luo Z."/>
            <person name="Davy M."/>
            <person name="Cheng C."/>
            <person name="McNeilage M."/>
            <person name="Scaglione D."/>
            <person name="Liu Y."/>
            <person name="Zhang Q."/>
            <person name="Datson P."/>
            <person name="De Silva N."/>
            <person name="Gardiner S.E."/>
            <person name="Bassett H."/>
            <person name="Chagne D."/>
            <person name="McCallum J."/>
            <person name="Dzierzon H."/>
            <person name="Deng C."/>
            <person name="Wang Y.Y."/>
            <person name="Barron L."/>
            <person name="Manako K."/>
            <person name="Bowen J."/>
            <person name="Foster T.M."/>
            <person name="Erridge Z.A."/>
            <person name="Tiffin H."/>
            <person name="Waite C.N."/>
            <person name="Davies K.M."/>
            <person name="Grierson E.P."/>
            <person name="Laing W.A."/>
            <person name="Kirk R."/>
            <person name="Chen X."/>
            <person name="Wood M."/>
            <person name="Montefiori M."/>
            <person name="Brummell D.A."/>
            <person name="Schwinn K.E."/>
            <person name="Catanach A."/>
            <person name="Fullerton C."/>
            <person name="Li D."/>
            <person name="Meiyalaghan S."/>
            <person name="Nieuwenhuizen N."/>
            <person name="Read N."/>
            <person name="Prakash R."/>
            <person name="Hunter D."/>
            <person name="Zhang H."/>
            <person name="McKenzie M."/>
            <person name="Knabel M."/>
            <person name="Harris A."/>
            <person name="Allan A.C."/>
            <person name="Gleave A."/>
            <person name="Chen A."/>
            <person name="Janssen B.J."/>
            <person name="Plunkett B."/>
            <person name="Ampomah-Dwamena C."/>
            <person name="Voogd C."/>
            <person name="Leif D."/>
            <person name="Lafferty D."/>
            <person name="Souleyre E.J.F."/>
            <person name="Varkonyi-Gasic E."/>
            <person name="Gambi F."/>
            <person name="Hanley J."/>
            <person name="Yao J.L."/>
            <person name="Cheung J."/>
            <person name="David K.M."/>
            <person name="Warren B."/>
            <person name="Marsh K."/>
            <person name="Snowden K.C."/>
            <person name="Lin-Wang K."/>
            <person name="Brian L."/>
            <person name="Martinez-Sanchez M."/>
            <person name="Wang M."/>
            <person name="Ileperuma N."/>
            <person name="Macnee N."/>
            <person name="Campin R."/>
            <person name="McAtee P."/>
            <person name="Drummond R.S.M."/>
            <person name="Espley R.V."/>
            <person name="Ireland H.S."/>
            <person name="Wu R."/>
            <person name="Atkinson R.G."/>
            <person name="Karunairetnam S."/>
            <person name="Bulley S."/>
            <person name="Chunkath S."/>
            <person name="Hanley Z."/>
            <person name="Storey R."/>
            <person name="Thrimawithana A.H."/>
            <person name="Thomson S."/>
            <person name="David C."/>
            <person name="Testolin R."/>
            <person name="Huang H."/>
            <person name="Hellens R.P."/>
            <person name="Schaffer R.J."/>
        </authorList>
    </citation>
    <scope>NUCLEOTIDE SEQUENCE [LARGE SCALE GENOMIC DNA]</scope>
    <source>
        <strain evidence="9">cv. Red5</strain>
    </source>
</reference>
<keyword evidence="9" id="KW-1185">Reference proteome</keyword>
<comment type="catalytic activity">
    <reaction evidence="1">
        <text>S-ubiquitinyl-[E2 ubiquitin-conjugating enzyme]-L-cysteine + [acceptor protein]-L-lysine = [E2 ubiquitin-conjugating enzyme]-L-cysteine + N(6)-ubiquitinyl-[acceptor protein]-L-lysine.</text>
        <dbReference type="EC" id="2.3.2.27"/>
    </reaction>
</comment>
<evidence type="ECO:0000256" key="3">
    <source>
        <dbReference type="ARBA" id="ARBA00012483"/>
    </source>
</evidence>
<feature type="compositionally biased region" description="Basic and acidic residues" evidence="6">
    <location>
        <begin position="699"/>
        <end position="712"/>
    </location>
</feature>
<comment type="pathway">
    <text evidence="2">Protein modification; protein ubiquitination.</text>
</comment>
<evidence type="ECO:0000313" key="9">
    <source>
        <dbReference type="Proteomes" id="UP000241394"/>
    </source>
</evidence>
<dbReference type="SUPFAM" id="SSF48371">
    <property type="entry name" value="ARM repeat"/>
    <property type="match status" value="1"/>
</dbReference>
<dbReference type="FunCoup" id="A0A2R6RMV7">
    <property type="interactions" value="1853"/>
</dbReference>